<organism evidence="2 3">
    <name type="scientific">Vicia faba</name>
    <name type="common">Broad bean</name>
    <name type="synonym">Faba vulgaris</name>
    <dbReference type="NCBI Taxonomy" id="3906"/>
    <lineage>
        <taxon>Eukaryota</taxon>
        <taxon>Viridiplantae</taxon>
        <taxon>Streptophyta</taxon>
        <taxon>Embryophyta</taxon>
        <taxon>Tracheophyta</taxon>
        <taxon>Spermatophyta</taxon>
        <taxon>Magnoliopsida</taxon>
        <taxon>eudicotyledons</taxon>
        <taxon>Gunneridae</taxon>
        <taxon>Pentapetalae</taxon>
        <taxon>rosids</taxon>
        <taxon>fabids</taxon>
        <taxon>Fabales</taxon>
        <taxon>Fabaceae</taxon>
        <taxon>Papilionoideae</taxon>
        <taxon>50 kb inversion clade</taxon>
        <taxon>NPAAA clade</taxon>
        <taxon>Hologalegina</taxon>
        <taxon>IRL clade</taxon>
        <taxon>Fabeae</taxon>
        <taxon>Vicia</taxon>
    </lineage>
</organism>
<evidence type="ECO:0000259" key="1">
    <source>
        <dbReference type="Pfam" id="PF13966"/>
    </source>
</evidence>
<gene>
    <name evidence="2" type="ORF">VFH_VI165200</name>
</gene>
<keyword evidence="3" id="KW-1185">Reference proteome</keyword>
<dbReference type="AlphaFoldDB" id="A0AAV1B9X1"/>
<feature type="domain" description="Reverse transcriptase zinc-binding" evidence="1">
    <location>
        <begin position="5"/>
        <end position="33"/>
    </location>
</feature>
<protein>
    <recommendedName>
        <fullName evidence="1">Reverse transcriptase zinc-binding domain-containing protein</fullName>
    </recommendedName>
</protein>
<name>A0AAV1B9X1_VICFA</name>
<dbReference type="Pfam" id="PF13966">
    <property type="entry name" value="zf-RVT"/>
    <property type="match status" value="1"/>
</dbReference>
<evidence type="ECO:0000313" key="3">
    <source>
        <dbReference type="Proteomes" id="UP001157006"/>
    </source>
</evidence>
<dbReference type="InterPro" id="IPR026960">
    <property type="entry name" value="RVT-Znf"/>
</dbReference>
<dbReference type="EMBL" id="OX451741">
    <property type="protein sequence ID" value="CAI8619325.1"/>
    <property type="molecule type" value="Genomic_DNA"/>
</dbReference>
<accession>A0AAV1B9X1</accession>
<reference evidence="2 3" key="1">
    <citation type="submission" date="2023-01" db="EMBL/GenBank/DDBJ databases">
        <authorList>
            <person name="Kreplak J."/>
        </authorList>
    </citation>
    <scope>NUCLEOTIDE SEQUENCE [LARGE SCALE GENOMIC DNA]</scope>
</reference>
<sequence>MNIVDTTTCLLCGTEDETRDHVFFQCRYSQLCWKGIKDWLLWQNESNNLDVVIRWIERRKTGTFRLEVCSAANIALVYHLWRIRNDVLWNHKLLISDRCIIRIIDEVINRCNNVDVNKLSINDRNWPRKTITR</sequence>
<proteinExistence type="predicted"/>
<dbReference type="Proteomes" id="UP001157006">
    <property type="component" value="Chromosome 6"/>
</dbReference>
<evidence type="ECO:0000313" key="2">
    <source>
        <dbReference type="EMBL" id="CAI8619325.1"/>
    </source>
</evidence>